<feature type="region of interest" description="Disordered" evidence="1">
    <location>
        <begin position="271"/>
        <end position="304"/>
    </location>
</feature>
<dbReference type="RefSeq" id="XP_001388000.2">
    <property type="nucleotide sequence ID" value="XM_001387963.1"/>
</dbReference>
<dbReference type="InParanoid" id="A3GGT5"/>
<organism evidence="2 3">
    <name type="scientific">Scheffersomyces stipitis (strain ATCC 58785 / CBS 6054 / NBRC 10063 / NRRL Y-11545)</name>
    <name type="common">Yeast</name>
    <name type="synonym">Pichia stipitis</name>
    <dbReference type="NCBI Taxonomy" id="322104"/>
    <lineage>
        <taxon>Eukaryota</taxon>
        <taxon>Fungi</taxon>
        <taxon>Dikarya</taxon>
        <taxon>Ascomycota</taxon>
        <taxon>Saccharomycotina</taxon>
        <taxon>Pichiomycetes</taxon>
        <taxon>Debaryomycetaceae</taxon>
        <taxon>Scheffersomyces</taxon>
    </lineage>
</organism>
<dbReference type="PANTHER" id="PTHR13271:SF34">
    <property type="entry name" value="N-LYSINE METHYLTRANSFERASE SETD6"/>
    <property type="match status" value="1"/>
</dbReference>
<feature type="compositionally biased region" description="Acidic residues" evidence="1">
    <location>
        <begin position="323"/>
        <end position="338"/>
    </location>
</feature>
<feature type="region of interest" description="Disordered" evidence="1">
    <location>
        <begin position="317"/>
        <end position="347"/>
    </location>
</feature>
<keyword evidence="3" id="KW-1185">Reference proteome</keyword>
<dbReference type="Gene3D" id="3.90.1410.10">
    <property type="entry name" value="set domain protein methyltransferase, domain 1"/>
    <property type="match status" value="1"/>
</dbReference>
<dbReference type="CDD" id="cd10527">
    <property type="entry name" value="SET_LSMT"/>
    <property type="match status" value="1"/>
</dbReference>
<evidence type="ECO:0008006" key="4">
    <source>
        <dbReference type="Google" id="ProtNLM"/>
    </source>
</evidence>
<dbReference type="InterPro" id="IPR050600">
    <property type="entry name" value="SETD3_SETD6_MTase"/>
</dbReference>
<evidence type="ECO:0000256" key="1">
    <source>
        <dbReference type="SAM" id="MobiDB-lite"/>
    </source>
</evidence>
<dbReference type="GO" id="GO:0005634">
    <property type="term" value="C:nucleus"/>
    <property type="evidence" value="ECO:0007669"/>
    <property type="project" value="TreeGrafter"/>
</dbReference>
<dbReference type="GO" id="GO:0016279">
    <property type="term" value="F:protein-lysine N-methyltransferase activity"/>
    <property type="evidence" value="ECO:0007669"/>
    <property type="project" value="TreeGrafter"/>
</dbReference>
<evidence type="ECO:0000313" key="2">
    <source>
        <dbReference type="EMBL" id="EAZ63977.2"/>
    </source>
</evidence>
<feature type="compositionally biased region" description="Acidic residues" evidence="1">
    <location>
        <begin position="271"/>
        <end position="299"/>
    </location>
</feature>
<dbReference type="EMBL" id="AAVQ01000001">
    <property type="protein sequence ID" value="EAZ63977.2"/>
    <property type="molecule type" value="Genomic_DNA"/>
</dbReference>
<dbReference type="AlphaFoldDB" id="A3GGT5"/>
<dbReference type="Proteomes" id="UP000002258">
    <property type="component" value="Chromosome 1"/>
</dbReference>
<evidence type="ECO:0000313" key="3">
    <source>
        <dbReference type="Proteomes" id="UP000002258"/>
    </source>
</evidence>
<dbReference type="FunCoup" id="A3GGT5">
    <property type="interactions" value="157"/>
</dbReference>
<sequence>MSSTSSERVESLVKWLHENAYWREDLRIESSTFGGLGVFLPNELEMAEDPLLLRIPKSNLLSPKNASIYNLLVDYEPENDEVDLAGDMYGVIISVIYEVALGSKSPWYAYLQSIDIAGSSVPVCLWSEDDKQNLKNSEIDMKDLLSDAELIDFYIEACSFASAQKLVVPIPEVLELDKIAFGTDLDRQEVVDTIKNQYGDKLTAFGRYISAVISRAFTIDDFHGLALVPAADLFNHIQPSMVEGKIQGNENIHFVCDGNVCDICGDLESNVNEEEDEGDDDDDEEEEEDEENSDEEDDKEEKIEEITLDYIKKMEEEMKKENESEEDSDTETMQDPEEVSTLTLSEDDDHPELAAELAESSKCCDVLLVRPPEKQYSYEVFNSYGNELSNPYLLQKYGFIVDDNVNDYCLLSVQMFRYIKDIKSKMSKDKAKQFDEKLDWYDKYGFEIVNGLILEENRKNKSHDHEHEHDHDHRCCDDDGCEDGCCGEEEEDIPESWQLSVRVYYNGDIPKQVYPLLNLLDLSYNDFKRNFKSAKTERKREKVVSEFLMAREEKTTESYNKLIKSWAKDRLARYPELVASPHRELIESLVIQEKKILAKFIDKH</sequence>
<gene>
    <name evidence="2" type="ORF">PICST_52332</name>
</gene>
<accession>A3GGT5</accession>
<dbReference type="eggNOG" id="KOG1337">
    <property type="taxonomic scope" value="Eukaryota"/>
</dbReference>
<reference evidence="2 3" key="1">
    <citation type="journal article" date="2007" name="Nat. Biotechnol.">
        <title>Genome sequence of the lignocellulose-bioconverting and xylose-fermenting yeast Pichia stipitis.</title>
        <authorList>
            <person name="Jeffries T.W."/>
            <person name="Grigoriev I.V."/>
            <person name="Grimwood J."/>
            <person name="Laplaza J.M."/>
            <person name="Aerts A."/>
            <person name="Salamov A."/>
            <person name="Schmutz J."/>
            <person name="Lindquist E."/>
            <person name="Dehal P."/>
            <person name="Shapiro H."/>
            <person name="Jin Y.S."/>
            <person name="Passoth V."/>
            <person name="Richardson P.M."/>
        </authorList>
    </citation>
    <scope>NUCLEOTIDE SEQUENCE [LARGE SCALE GENOMIC DNA]</scope>
    <source>
        <strain evidence="3">ATCC 58785 / CBS 6054 / NBRC 10063 / NRRL Y-11545</strain>
    </source>
</reference>
<dbReference type="OrthoDB" id="441812at2759"/>
<dbReference type="PANTHER" id="PTHR13271">
    <property type="entry name" value="UNCHARACTERIZED PUTATIVE METHYLTRANSFERASE"/>
    <property type="match status" value="1"/>
</dbReference>
<name>A3GGT5_PICST</name>
<protein>
    <recommendedName>
        <fullName evidence="4">Ribosomal lysine N-methyltransferase 3</fullName>
    </recommendedName>
</protein>
<dbReference type="OMA" id="EVDAYHE"/>
<dbReference type="InterPro" id="IPR046341">
    <property type="entry name" value="SET_dom_sf"/>
</dbReference>
<dbReference type="GeneID" id="4851484"/>
<comment type="caution">
    <text evidence="2">The sequence shown here is derived from an EMBL/GenBank/DDBJ whole genome shotgun (WGS) entry which is preliminary data.</text>
</comment>
<dbReference type="HOGENOM" id="CLU_033565_0_0_1"/>
<proteinExistence type="predicted"/>
<dbReference type="KEGG" id="pic:PICST_52332"/>
<dbReference type="STRING" id="322104.A3GGT5"/>
<dbReference type="SUPFAM" id="SSF82199">
    <property type="entry name" value="SET domain"/>
    <property type="match status" value="2"/>
</dbReference>